<dbReference type="InterPro" id="IPR001296">
    <property type="entry name" value="Glyco_trans_1"/>
</dbReference>
<dbReference type="Pfam" id="PF13439">
    <property type="entry name" value="Glyco_transf_4"/>
    <property type="match status" value="1"/>
</dbReference>
<dbReference type="SUPFAM" id="SSF53756">
    <property type="entry name" value="UDP-Glycosyltransferase/glycogen phosphorylase"/>
    <property type="match status" value="1"/>
</dbReference>
<dbReference type="Pfam" id="PF00534">
    <property type="entry name" value="Glycos_transf_1"/>
    <property type="match status" value="1"/>
</dbReference>
<evidence type="ECO:0000259" key="1">
    <source>
        <dbReference type="Pfam" id="PF00534"/>
    </source>
</evidence>
<feature type="domain" description="Glycosyl transferase family 1" evidence="1">
    <location>
        <begin position="203"/>
        <end position="361"/>
    </location>
</feature>
<evidence type="ECO:0000313" key="3">
    <source>
        <dbReference type="EMBL" id="KUG27280.1"/>
    </source>
</evidence>
<gene>
    <name evidence="3" type="ORF">ASZ90_002873</name>
</gene>
<feature type="domain" description="Glycosyltransferase subfamily 4-like N-terminal" evidence="2">
    <location>
        <begin position="15"/>
        <end position="189"/>
    </location>
</feature>
<comment type="caution">
    <text evidence="3">The sequence shown here is derived from an EMBL/GenBank/DDBJ whole genome shotgun (WGS) entry which is preliminary data.</text>
</comment>
<proteinExistence type="predicted"/>
<organism evidence="3">
    <name type="scientific">hydrocarbon metagenome</name>
    <dbReference type="NCBI Taxonomy" id="938273"/>
    <lineage>
        <taxon>unclassified sequences</taxon>
        <taxon>metagenomes</taxon>
        <taxon>ecological metagenomes</taxon>
    </lineage>
</organism>
<dbReference type="GO" id="GO:0016757">
    <property type="term" value="F:glycosyltransferase activity"/>
    <property type="evidence" value="ECO:0007669"/>
    <property type="project" value="InterPro"/>
</dbReference>
<keyword evidence="3" id="KW-0808">Transferase</keyword>
<accession>A0A0W8G286</accession>
<evidence type="ECO:0000259" key="2">
    <source>
        <dbReference type="Pfam" id="PF13439"/>
    </source>
</evidence>
<protein>
    <submittedName>
        <fullName evidence="3">Putative glycosyltransferase</fullName>
    </submittedName>
</protein>
<sequence>MAARVVVHVIDALNVGGAQELVLLLARQAPFGQKTVVCVLQPDLAMRDRFAAAGAEVAALGRKRPSILSPGRFLAYFLGGVRDVVRLCRRLGADVVHCHLGDAEIVGILAGRLAGVRKTLVTVHNPILFHERRAGDPRNLLHRISLAVLYRLAFRVVAVSRQTEQVLARDLGLAPPRLARVANGVDVARYASMAPSEAVRRDCGAGPGDFLILNIGRLEDQKRQDILLAALAEVSLRLPRARLCIAGEGGRKDELARLARELGIADQVRFLGTRDDIPELLGAADMVAVASVWEGTSLSLMESMAAAKPIAGTDIPGNRELLDPGQALLVPPDDARAMAGAMAALAADPDMARALGQAAREKARRLFDIRVVAATYQAMWA</sequence>
<name>A0A0W8G286_9ZZZZ</name>
<dbReference type="InterPro" id="IPR028098">
    <property type="entry name" value="Glyco_trans_4-like_N"/>
</dbReference>
<dbReference type="AlphaFoldDB" id="A0A0W8G286"/>
<dbReference type="Gene3D" id="3.40.50.2000">
    <property type="entry name" value="Glycogen Phosphorylase B"/>
    <property type="match status" value="2"/>
</dbReference>
<dbReference type="PANTHER" id="PTHR12526">
    <property type="entry name" value="GLYCOSYLTRANSFERASE"/>
    <property type="match status" value="1"/>
</dbReference>
<dbReference type="EMBL" id="LNQE01000344">
    <property type="protein sequence ID" value="KUG27280.1"/>
    <property type="molecule type" value="Genomic_DNA"/>
</dbReference>
<reference evidence="3" key="1">
    <citation type="journal article" date="2015" name="Proc. Natl. Acad. Sci. U.S.A.">
        <title>Networks of energetic and metabolic interactions define dynamics in microbial communities.</title>
        <authorList>
            <person name="Embree M."/>
            <person name="Liu J.K."/>
            <person name="Al-Bassam M.M."/>
            <person name="Zengler K."/>
        </authorList>
    </citation>
    <scope>NUCLEOTIDE SEQUENCE</scope>
</reference>